<organism evidence="2 3">
    <name type="scientific">Pseudoclavibacter albus</name>
    <dbReference type="NCBI Taxonomy" id="272241"/>
    <lineage>
        <taxon>Bacteria</taxon>
        <taxon>Bacillati</taxon>
        <taxon>Actinomycetota</taxon>
        <taxon>Actinomycetes</taxon>
        <taxon>Micrococcales</taxon>
        <taxon>Microbacteriaceae</taxon>
        <taxon>Pseudoclavibacter</taxon>
    </lineage>
</organism>
<evidence type="ECO:0000259" key="1">
    <source>
        <dbReference type="Pfam" id="PF13338"/>
    </source>
</evidence>
<keyword evidence="3" id="KW-1185">Reference proteome</keyword>
<comment type="caution">
    <text evidence="2">The sequence shown here is derived from an EMBL/GenBank/DDBJ whole genome shotgun (WGS) entry which is preliminary data.</text>
</comment>
<gene>
    <name evidence="2" type="ORF">M3D15_02380</name>
</gene>
<proteinExistence type="predicted"/>
<dbReference type="RefSeq" id="WP_260103808.1">
    <property type="nucleotide sequence ID" value="NZ_JALXSQ010000005.1"/>
</dbReference>
<protein>
    <submittedName>
        <fullName evidence="2">Type IV toxin-antitoxin system AbiEi family antitoxin domain-containing protein</fullName>
    </submittedName>
</protein>
<dbReference type="InterPro" id="IPR025159">
    <property type="entry name" value="AbiEi_N"/>
</dbReference>
<accession>A0ABT2HV57</accession>
<dbReference type="EMBL" id="JALXSQ010000005">
    <property type="protein sequence ID" value="MCT2042192.1"/>
    <property type="molecule type" value="Genomic_DNA"/>
</dbReference>
<name>A0ABT2HV57_9MICO</name>
<dbReference type="Pfam" id="PF13338">
    <property type="entry name" value="AbiEi_4"/>
    <property type="match status" value="1"/>
</dbReference>
<evidence type="ECO:0000313" key="2">
    <source>
        <dbReference type="EMBL" id="MCT2042192.1"/>
    </source>
</evidence>
<reference evidence="2 3" key="1">
    <citation type="submission" date="2022-04" db="EMBL/GenBank/DDBJ databases">
        <title>Human microbiome associated bacterial genomes.</title>
        <authorList>
            <person name="Sandstrom S."/>
            <person name="Salamzade R."/>
            <person name="Kalan L.R."/>
        </authorList>
    </citation>
    <scope>NUCLEOTIDE SEQUENCE [LARGE SCALE GENOMIC DNA]</scope>
    <source>
        <strain evidence="3">p3-SID1799</strain>
    </source>
</reference>
<dbReference type="Proteomes" id="UP001525379">
    <property type="component" value="Unassembled WGS sequence"/>
</dbReference>
<feature type="domain" description="AbiEi antitoxin N-terminal" evidence="1">
    <location>
        <begin position="13"/>
        <end position="56"/>
    </location>
</feature>
<sequence>MPNAIECMRIIGEIADWQLGYVTAAQAVAQGVPRSQLHRLAAGGALERVRTGIYRAAGAPEHRFEYIWASWLALDPTRSYEQRLKEPWNGPVVMTEAATALHEVGTFLVYDIDVSAPYRIQSRNELLALHRRVLAPEDVVIVEGVPVTTIPKTIADLVVGDRDRSIIGDLIARHRNDGGRISYGEIGEALDKIPAHKREHLSGPDFLERITIDWLPVA</sequence>
<evidence type="ECO:0000313" key="3">
    <source>
        <dbReference type="Proteomes" id="UP001525379"/>
    </source>
</evidence>